<reference evidence="7" key="1">
    <citation type="journal article" date="2019" name="Int. J. Syst. Evol. Microbiol.">
        <title>The Global Catalogue of Microorganisms (GCM) 10K type strain sequencing project: providing services to taxonomists for standard genome sequencing and annotation.</title>
        <authorList>
            <consortium name="The Broad Institute Genomics Platform"/>
            <consortium name="The Broad Institute Genome Sequencing Center for Infectious Disease"/>
            <person name="Wu L."/>
            <person name="Ma J."/>
        </authorList>
    </citation>
    <scope>NUCLEOTIDE SEQUENCE [LARGE SCALE GENOMIC DNA]</scope>
    <source>
        <strain evidence="7">CECT 7131</strain>
    </source>
</reference>
<dbReference type="PANTHER" id="PTHR40392">
    <property type="entry name" value="2-PHOSPHO-L-LACTATE GUANYLYLTRANSFERASE"/>
    <property type="match status" value="1"/>
</dbReference>
<evidence type="ECO:0000256" key="5">
    <source>
        <dbReference type="HAMAP-Rule" id="MF_02114"/>
    </source>
</evidence>
<dbReference type="GO" id="GO:0043814">
    <property type="term" value="F:phospholactate guanylyltransferase activity"/>
    <property type="evidence" value="ECO:0007669"/>
    <property type="project" value="UniProtKB-EC"/>
</dbReference>
<dbReference type="InterPro" id="IPR002835">
    <property type="entry name" value="CofC"/>
</dbReference>
<keyword evidence="3 5" id="KW-0547">Nucleotide-binding</keyword>
<evidence type="ECO:0000313" key="6">
    <source>
        <dbReference type="EMBL" id="MDN3565029.1"/>
    </source>
</evidence>
<comment type="pathway">
    <text evidence="5">Cofactor biosynthesis; coenzyme F420 biosynthesis.</text>
</comment>
<dbReference type="RefSeq" id="WP_290316845.1">
    <property type="nucleotide sequence ID" value="NZ_JAUFPN010000127.1"/>
</dbReference>
<evidence type="ECO:0000256" key="1">
    <source>
        <dbReference type="ARBA" id="ARBA00022679"/>
    </source>
</evidence>
<evidence type="ECO:0000256" key="3">
    <source>
        <dbReference type="ARBA" id="ARBA00022741"/>
    </source>
</evidence>
<comment type="catalytic activity">
    <reaction evidence="5">
        <text>(2R)-3-phosphoglycerate + GTP + H(+) = 3-[(R)-glyceryl]-diphospho-5'-guanosine + diphosphate</text>
        <dbReference type="Rhea" id="RHEA:63440"/>
        <dbReference type="ChEBI" id="CHEBI:15378"/>
        <dbReference type="ChEBI" id="CHEBI:33019"/>
        <dbReference type="ChEBI" id="CHEBI:37565"/>
        <dbReference type="ChEBI" id="CHEBI:58272"/>
        <dbReference type="ChEBI" id="CHEBI:147306"/>
        <dbReference type="EC" id="2.7.7.106"/>
    </reaction>
</comment>
<protein>
    <recommendedName>
        <fullName evidence="5">3-phospho-D-glycerate guanylyltransferase</fullName>
        <shortName evidence="5">3PG guanylyltransferase</shortName>
        <ecNumber evidence="5">2.7.7.106</ecNumber>
    </recommendedName>
</protein>
<dbReference type="EMBL" id="JAUFPN010000127">
    <property type="protein sequence ID" value="MDN3565029.1"/>
    <property type="molecule type" value="Genomic_DNA"/>
</dbReference>
<dbReference type="HAMAP" id="MF_02114">
    <property type="entry name" value="CofC"/>
    <property type="match status" value="1"/>
</dbReference>
<comment type="function">
    <text evidence="5">Guanylyltransferase that catalyzes the activation of (2R)-3-phosphoglycerate (3PG) as 3-[(R)-glyceryl]-diphospho-5'-guanosine, via the condensation of 3PG with GTP. It is involved in the biosynthesis of a derivative of the hydride carrier cofactor coenzyme F420, 3PG-F420.</text>
</comment>
<dbReference type="EC" id="2.7.7.106" evidence="5"/>
<comment type="caution">
    <text evidence="6">The sequence shown here is derived from an EMBL/GenBank/DDBJ whole genome shotgun (WGS) entry which is preliminary data.</text>
</comment>
<evidence type="ECO:0000256" key="2">
    <source>
        <dbReference type="ARBA" id="ARBA00022695"/>
    </source>
</evidence>
<keyword evidence="4 5" id="KW-0342">GTP-binding</keyword>
<dbReference type="Gene3D" id="3.90.550.10">
    <property type="entry name" value="Spore Coat Polysaccharide Biosynthesis Protein SpsA, Chain A"/>
    <property type="match status" value="1"/>
</dbReference>
<evidence type="ECO:0000256" key="4">
    <source>
        <dbReference type="ARBA" id="ARBA00023134"/>
    </source>
</evidence>
<sequence>MIWAILPVKELEGAKQRLSPHLPPDLRRALMQVMIGEVLEALLAARGLAGAMLVTLDPWATALAARLGARVTTEGARDGHTGSVTAGARLLAREGASGVLTMPGDIPAVTAAEVEAVLAAHGPAPAFTIAPAHDELGSNAVLMSPPLAVPLRFGEDSYVPHLAAARAVGIEPRVVPLPGIGMDIDHPADLLAFARLPEAKGTRTLAFLHEHGLT</sequence>
<keyword evidence="7" id="KW-1185">Reference proteome</keyword>
<dbReference type="NCBIfam" id="TIGR03552">
    <property type="entry name" value="F420_cofC"/>
    <property type="match status" value="1"/>
</dbReference>
<proteinExistence type="inferred from homology"/>
<dbReference type="InterPro" id="IPR029044">
    <property type="entry name" value="Nucleotide-diphossugar_trans"/>
</dbReference>
<comment type="similarity">
    <text evidence="5">Belongs to the CofC family.</text>
</comment>
<keyword evidence="2 5" id="KW-0548">Nucleotidyltransferase</keyword>
<keyword evidence="1 5" id="KW-0808">Transferase</keyword>
<gene>
    <name evidence="6" type="primary">cofC</name>
    <name evidence="5" type="synonym">fbiD</name>
    <name evidence="6" type="ORF">QWZ14_11725</name>
</gene>
<name>A0ABT8A5I5_9PROT</name>
<evidence type="ECO:0000313" key="7">
    <source>
        <dbReference type="Proteomes" id="UP001529369"/>
    </source>
</evidence>
<dbReference type="Pfam" id="PF01983">
    <property type="entry name" value="CofC"/>
    <property type="match status" value="1"/>
</dbReference>
<dbReference type="PANTHER" id="PTHR40392:SF1">
    <property type="entry name" value="2-PHOSPHO-L-LACTATE GUANYLYLTRANSFERASE"/>
    <property type="match status" value="1"/>
</dbReference>
<dbReference type="Proteomes" id="UP001529369">
    <property type="component" value="Unassembled WGS sequence"/>
</dbReference>
<accession>A0ABT8A5I5</accession>
<organism evidence="6 7">
    <name type="scientific">Paeniroseomonas aquatica</name>
    <dbReference type="NCBI Taxonomy" id="373043"/>
    <lineage>
        <taxon>Bacteria</taxon>
        <taxon>Pseudomonadati</taxon>
        <taxon>Pseudomonadota</taxon>
        <taxon>Alphaproteobacteria</taxon>
        <taxon>Acetobacterales</taxon>
        <taxon>Acetobacteraceae</taxon>
        <taxon>Paeniroseomonas</taxon>
    </lineage>
</organism>
<dbReference type="SUPFAM" id="SSF53448">
    <property type="entry name" value="Nucleotide-diphospho-sugar transferases"/>
    <property type="match status" value="1"/>
</dbReference>